<comment type="cofactor">
    <cofactor evidence="1">
        <name>Mg(2+)</name>
        <dbReference type="ChEBI" id="CHEBI:18420"/>
    </cofactor>
</comment>
<dbReference type="PANTHER" id="PTHR12153">
    <property type="entry name" value="SELENOPROTEIN O"/>
    <property type="match status" value="1"/>
</dbReference>
<evidence type="ECO:0000313" key="10">
    <source>
        <dbReference type="EMBL" id="CAE0272682.1"/>
    </source>
</evidence>
<keyword evidence="8" id="KW-0460">Magnesium</keyword>
<dbReference type="GO" id="GO:0005524">
    <property type="term" value="F:ATP binding"/>
    <property type="evidence" value="ECO:0007669"/>
    <property type="project" value="UniProtKB-KW"/>
</dbReference>
<evidence type="ECO:0000256" key="8">
    <source>
        <dbReference type="ARBA" id="ARBA00022842"/>
    </source>
</evidence>
<protein>
    <recommendedName>
        <fullName evidence="9">Selenoprotein O</fullName>
    </recommendedName>
</protein>
<gene>
    <name evidence="10" type="ORF">SELO1098_LOCUS1508</name>
</gene>
<dbReference type="InterPro" id="IPR003846">
    <property type="entry name" value="SelO"/>
</dbReference>
<reference evidence="10" key="1">
    <citation type="submission" date="2021-01" db="EMBL/GenBank/DDBJ databases">
        <authorList>
            <person name="Corre E."/>
            <person name="Pelletier E."/>
            <person name="Niang G."/>
            <person name="Scheremetjew M."/>
            <person name="Finn R."/>
            <person name="Kale V."/>
            <person name="Holt S."/>
            <person name="Cochrane G."/>
            <person name="Meng A."/>
            <person name="Brown T."/>
            <person name="Cohen L."/>
        </authorList>
    </citation>
    <scope>NUCLEOTIDE SEQUENCE</scope>
    <source>
        <strain evidence="10">CCAP 955/1</strain>
    </source>
</reference>
<dbReference type="PANTHER" id="PTHR12153:SF15">
    <property type="entry name" value="PROTEIN ADENYLYLTRANSFERASE SELO, MITOCHONDRIAL"/>
    <property type="match status" value="1"/>
</dbReference>
<keyword evidence="5" id="KW-0479">Metal-binding</keyword>
<evidence type="ECO:0000256" key="9">
    <source>
        <dbReference type="ARBA" id="ARBA00031547"/>
    </source>
</evidence>
<dbReference type="EMBL" id="HBIC01002947">
    <property type="protein sequence ID" value="CAE0272682.1"/>
    <property type="molecule type" value="Transcribed_RNA"/>
</dbReference>
<keyword evidence="6" id="KW-0547">Nucleotide-binding</keyword>
<sequence length="718" mass="78730">MSTSVSQGSSRFLSQRAITQLQFDNRNIRNLPVEENLSKKSRQVPNAIFSLAEPTPVVKPVLVAASANVLAGLLGLEPPHNSAEEDVLAEYFGGNKIIPGSRPAAHCYCGHQFGNFAGQLGDGATMYLGEVINPVTQKRWELQVKGAGKTPYSRTADGRKVLRSSVREFLCSEAMHHLGVPTTRAGTCITSSTTVERDPMYDGGVIDEQCTIVSRIASNFFRFGSFEIFKGRDALGDYDGRAGPSAGNEALRKQLLDHILLYYPGIQSDASTTPYEAVYKEIVRRTAYLAAKWQCVGFVHGVLNTDNMSLMGLTIDYGPYGFMEHFDPQYVPNGSDTSARYSYQEQPAICKWNLGKLAEALGPLVRPAVVEAVLNEYDDVYEHYYQSLMGAKFGFLTPDVDTSLMLGTLLSKQRVNDELPPPAVPTGLLSEQDYSLVKTFFETLAATGGDFTDSFVALTEYVEAMSGGDESAENNNNTAQKITPVDPAALRAQLLDKLVSRCASPSSMVQSMRRKLKIHKLSMHPGQIEQLFAILQTATPAQLSHMFNGAPVDAIREEVSSEKRKLDLLMSASAAVKKYETTTPGAKSAIDRAAWSAWCETYTAHLAELCLTAENYAHRASIMRAQNPTFVLRSWLAQDAIALAEKSADYSGVRTLLQMLEQPYTPEYSTFLHEQSTLSCRIGTQNDSCGDDGLAELQRKYMGPSPEWADSLICTCSS</sequence>
<keyword evidence="4" id="KW-0548">Nucleotidyltransferase</keyword>
<dbReference type="Pfam" id="PF02696">
    <property type="entry name" value="SelO"/>
    <property type="match status" value="1"/>
</dbReference>
<dbReference type="GO" id="GO:0016779">
    <property type="term" value="F:nucleotidyltransferase activity"/>
    <property type="evidence" value="ECO:0007669"/>
    <property type="project" value="UniProtKB-KW"/>
</dbReference>
<dbReference type="HAMAP" id="MF_00692">
    <property type="entry name" value="SelO"/>
    <property type="match status" value="1"/>
</dbReference>
<evidence type="ECO:0000256" key="4">
    <source>
        <dbReference type="ARBA" id="ARBA00022695"/>
    </source>
</evidence>
<evidence type="ECO:0000256" key="5">
    <source>
        <dbReference type="ARBA" id="ARBA00022723"/>
    </source>
</evidence>
<evidence type="ECO:0000256" key="6">
    <source>
        <dbReference type="ARBA" id="ARBA00022741"/>
    </source>
</evidence>
<evidence type="ECO:0000256" key="2">
    <source>
        <dbReference type="ARBA" id="ARBA00009747"/>
    </source>
</evidence>
<keyword evidence="3" id="KW-0808">Transferase</keyword>
<evidence type="ECO:0000256" key="3">
    <source>
        <dbReference type="ARBA" id="ARBA00022679"/>
    </source>
</evidence>
<dbReference type="GO" id="GO:0046872">
    <property type="term" value="F:metal ion binding"/>
    <property type="evidence" value="ECO:0007669"/>
    <property type="project" value="UniProtKB-KW"/>
</dbReference>
<evidence type="ECO:0000256" key="7">
    <source>
        <dbReference type="ARBA" id="ARBA00022840"/>
    </source>
</evidence>
<comment type="similarity">
    <text evidence="2">Belongs to the SELO family.</text>
</comment>
<keyword evidence="7" id="KW-0067">ATP-binding</keyword>
<dbReference type="AlphaFoldDB" id="A0A7S3GPC4"/>
<evidence type="ECO:0000256" key="1">
    <source>
        <dbReference type="ARBA" id="ARBA00001946"/>
    </source>
</evidence>
<organism evidence="10">
    <name type="scientific">Spumella elongata</name>
    <dbReference type="NCBI Taxonomy" id="89044"/>
    <lineage>
        <taxon>Eukaryota</taxon>
        <taxon>Sar</taxon>
        <taxon>Stramenopiles</taxon>
        <taxon>Ochrophyta</taxon>
        <taxon>Chrysophyceae</taxon>
        <taxon>Chromulinales</taxon>
        <taxon>Chromulinaceae</taxon>
        <taxon>Spumella</taxon>
    </lineage>
</organism>
<name>A0A7S3GPC4_9STRA</name>
<proteinExistence type="inferred from homology"/>
<accession>A0A7S3GPC4</accession>